<dbReference type="PANTHER" id="PTHR36917:SF1">
    <property type="entry name" value="INNER MEMBRANE-SPANNING PROTEIN YCIB"/>
    <property type="match status" value="1"/>
</dbReference>
<keyword evidence="2 5" id="KW-0812">Transmembrane</keyword>
<evidence type="ECO:0000313" key="6">
    <source>
        <dbReference type="EMBL" id="OOS00494.1"/>
    </source>
</evidence>
<comment type="subcellular location">
    <subcellularLocation>
        <location evidence="5">Cell inner membrane</location>
        <topology evidence="5">Multi-pass membrane protein</topology>
    </subcellularLocation>
</comment>
<comment type="caution">
    <text evidence="6">The sequence shown here is derived from an EMBL/GenBank/DDBJ whole genome shotgun (WGS) entry which is preliminary data.</text>
</comment>
<sequence length="183" mass="20825">MKQLLEFIPLILFFAVYKLVGIREAALTLMAATVLQLILLKLIYGKVEKQPLIMGIAVVFFGGLTAYFNELEFLKWKVTIIYGLFALILLGSQFIFRRNLIQLMLAKSGGLDLPEAVWAKLNIGWAVFFILCMLLNIYISYAFSDDIWVDFKTFGIIAMTLGATVLSGIYIYRYLPKDDNNKD</sequence>
<feature type="transmembrane region" description="Helical" evidence="5">
    <location>
        <begin position="52"/>
        <end position="68"/>
    </location>
</feature>
<feature type="transmembrane region" description="Helical" evidence="5">
    <location>
        <begin position="153"/>
        <end position="172"/>
    </location>
</feature>
<feature type="transmembrane region" description="Helical" evidence="5">
    <location>
        <begin position="80"/>
        <end position="96"/>
    </location>
</feature>
<keyword evidence="1 5" id="KW-1003">Cell membrane</keyword>
<evidence type="ECO:0000256" key="1">
    <source>
        <dbReference type="ARBA" id="ARBA00022475"/>
    </source>
</evidence>
<comment type="similarity">
    <text evidence="5">Belongs to the YciB family.</text>
</comment>
<keyword evidence="5" id="KW-0997">Cell inner membrane</keyword>
<keyword evidence="7" id="KW-1185">Reference proteome</keyword>
<dbReference type="EMBL" id="MUYB01000055">
    <property type="protein sequence ID" value="OOS00494.1"/>
    <property type="molecule type" value="Genomic_DNA"/>
</dbReference>
<dbReference type="Pfam" id="PF04279">
    <property type="entry name" value="IspA"/>
    <property type="match status" value="1"/>
</dbReference>
<dbReference type="InterPro" id="IPR006008">
    <property type="entry name" value="YciB"/>
</dbReference>
<dbReference type="Proteomes" id="UP000190023">
    <property type="component" value="Unassembled WGS sequence"/>
</dbReference>
<feature type="transmembrane region" description="Helical" evidence="5">
    <location>
        <begin position="117"/>
        <end position="141"/>
    </location>
</feature>
<dbReference type="PANTHER" id="PTHR36917">
    <property type="entry name" value="INTRACELLULAR SEPTATION PROTEIN A-RELATED"/>
    <property type="match status" value="1"/>
</dbReference>
<evidence type="ECO:0000256" key="2">
    <source>
        <dbReference type="ARBA" id="ARBA00022692"/>
    </source>
</evidence>
<protein>
    <recommendedName>
        <fullName evidence="5">Inner membrane-spanning protein YciB</fullName>
    </recommendedName>
</protein>
<organism evidence="6 7">
    <name type="scientific">[Haemophilus] felis</name>
    <dbReference type="NCBI Taxonomy" id="123822"/>
    <lineage>
        <taxon>Bacteria</taxon>
        <taxon>Pseudomonadati</taxon>
        <taxon>Pseudomonadota</taxon>
        <taxon>Gammaproteobacteria</taxon>
        <taxon>Pasteurellales</taxon>
        <taxon>Pasteurellaceae</taxon>
    </lineage>
</organism>
<evidence type="ECO:0000256" key="3">
    <source>
        <dbReference type="ARBA" id="ARBA00022989"/>
    </source>
</evidence>
<dbReference type="STRING" id="123822.B0188_10585"/>
<dbReference type="HAMAP" id="MF_00189">
    <property type="entry name" value="YciB"/>
    <property type="match status" value="1"/>
</dbReference>
<feature type="transmembrane region" description="Helical" evidence="5">
    <location>
        <begin position="20"/>
        <end position="40"/>
    </location>
</feature>
<evidence type="ECO:0000256" key="5">
    <source>
        <dbReference type="HAMAP-Rule" id="MF_00189"/>
    </source>
</evidence>
<dbReference type="NCBIfam" id="TIGR00997">
    <property type="entry name" value="ispZ"/>
    <property type="match status" value="1"/>
</dbReference>
<gene>
    <name evidence="5" type="primary">yciB</name>
    <name evidence="6" type="ORF">B0188_10585</name>
</gene>
<dbReference type="AlphaFoldDB" id="A0A1T0AUK6"/>
<proteinExistence type="inferred from homology"/>
<reference evidence="6 7" key="1">
    <citation type="submission" date="2017-02" db="EMBL/GenBank/DDBJ databases">
        <title>Draft genome sequence of Haemophilus felis CCUG 31170 type strain.</title>
        <authorList>
            <person name="Engstrom-Jakobsson H."/>
            <person name="Salva-Serra F."/>
            <person name="Thorell K."/>
            <person name="Gonzales-Siles L."/>
            <person name="Karlsson R."/>
            <person name="Boulund F."/>
            <person name="Engstrand L."/>
            <person name="Kristiansson E."/>
            <person name="Moore E."/>
        </authorList>
    </citation>
    <scope>NUCLEOTIDE SEQUENCE [LARGE SCALE GENOMIC DNA]</scope>
    <source>
        <strain evidence="6 7">CCUG 31170</strain>
    </source>
</reference>
<evidence type="ECO:0000256" key="4">
    <source>
        <dbReference type="ARBA" id="ARBA00023136"/>
    </source>
</evidence>
<dbReference type="NCBIfam" id="NF001324">
    <property type="entry name" value="PRK00259.1-2"/>
    <property type="match status" value="1"/>
</dbReference>
<accession>A0A1T0AUK6</accession>
<dbReference type="OrthoDB" id="9788219at2"/>
<keyword evidence="4 5" id="KW-0472">Membrane</keyword>
<evidence type="ECO:0000313" key="7">
    <source>
        <dbReference type="Proteomes" id="UP000190023"/>
    </source>
</evidence>
<keyword evidence="3 5" id="KW-1133">Transmembrane helix</keyword>
<name>A0A1T0AUK6_9PAST</name>
<comment type="function">
    <text evidence="5">Plays a role in cell envelope biogenesis, maintenance of cell envelope integrity and membrane homeostasis.</text>
</comment>
<dbReference type="GO" id="GO:0005886">
    <property type="term" value="C:plasma membrane"/>
    <property type="evidence" value="ECO:0007669"/>
    <property type="project" value="UniProtKB-SubCell"/>
</dbReference>